<dbReference type="CDD" id="cd00438">
    <property type="entry name" value="cupin_RmlC"/>
    <property type="match status" value="1"/>
</dbReference>
<evidence type="ECO:0000313" key="5">
    <source>
        <dbReference type="Proteomes" id="UP000245469"/>
    </source>
</evidence>
<dbReference type="SUPFAM" id="SSF51182">
    <property type="entry name" value="RmlC-like cupins"/>
    <property type="match status" value="1"/>
</dbReference>
<dbReference type="InterPro" id="IPR011051">
    <property type="entry name" value="RmlC_Cupin_sf"/>
</dbReference>
<dbReference type="OrthoDB" id="9800680at2"/>
<dbReference type="GO" id="GO:0019305">
    <property type="term" value="P:dTDP-rhamnose biosynthetic process"/>
    <property type="evidence" value="ECO:0007669"/>
    <property type="project" value="TreeGrafter"/>
</dbReference>
<dbReference type="Proteomes" id="UP000245469">
    <property type="component" value="Unassembled WGS sequence"/>
</dbReference>
<reference evidence="4 5" key="1">
    <citation type="submission" date="2018-03" db="EMBL/GenBank/DDBJ databases">
        <title>Genomic Encyclopedia of Archaeal and Bacterial Type Strains, Phase II (KMG-II): from individual species to whole genera.</title>
        <authorList>
            <person name="Goeker M."/>
        </authorList>
    </citation>
    <scope>NUCLEOTIDE SEQUENCE [LARGE SCALE GENOMIC DNA]</scope>
    <source>
        <strain evidence="4 5">DSM 44889</strain>
    </source>
</reference>
<name>A0A316AEI5_9ACTN</name>
<dbReference type="PANTHER" id="PTHR21047">
    <property type="entry name" value="DTDP-6-DEOXY-D-GLUCOSE-3,5 EPIMERASE"/>
    <property type="match status" value="1"/>
</dbReference>
<dbReference type="GO" id="GO:0000271">
    <property type="term" value="P:polysaccharide biosynthetic process"/>
    <property type="evidence" value="ECO:0007669"/>
    <property type="project" value="TreeGrafter"/>
</dbReference>
<dbReference type="InterPro" id="IPR014710">
    <property type="entry name" value="RmlC-like_jellyroll"/>
</dbReference>
<comment type="caution">
    <text evidence="4">The sequence shown here is derived from an EMBL/GenBank/DDBJ whole genome shotgun (WGS) entry which is preliminary data.</text>
</comment>
<evidence type="ECO:0000256" key="3">
    <source>
        <dbReference type="PIRSR" id="PIRSR600888-3"/>
    </source>
</evidence>
<protein>
    <submittedName>
        <fullName evidence="4">dTDP-4-dehydrorhamnose 3,5-epimerase</fullName>
    </submittedName>
</protein>
<dbReference type="Pfam" id="PF00908">
    <property type="entry name" value="dTDP_sugar_isom"/>
    <property type="match status" value="1"/>
</dbReference>
<gene>
    <name evidence="4" type="ORF">BXY45_1014</name>
</gene>
<dbReference type="EMBL" id="QGDQ01000001">
    <property type="protein sequence ID" value="PWJ56031.1"/>
    <property type="molecule type" value="Genomic_DNA"/>
</dbReference>
<keyword evidence="5" id="KW-1185">Reference proteome</keyword>
<proteinExistence type="inferred from homology"/>
<dbReference type="AlphaFoldDB" id="A0A316AEI5"/>
<evidence type="ECO:0000313" key="4">
    <source>
        <dbReference type="EMBL" id="PWJ56031.1"/>
    </source>
</evidence>
<dbReference type="GO" id="GO:0008830">
    <property type="term" value="F:dTDP-4-dehydrorhamnose 3,5-epimerase activity"/>
    <property type="evidence" value="ECO:0007669"/>
    <property type="project" value="InterPro"/>
</dbReference>
<dbReference type="InterPro" id="IPR000888">
    <property type="entry name" value="RmlC-like"/>
</dbReference>
<dbReference type="RefSeq" id="WP_109772263.1">
    <property type="nucleotide sequence ID" value="NZ_QGDQ01000001.1"/>
</dbReference>
<sequence length="205" mass="21583">MLIEPLPVTGAWSITPRQFGDDRGTFLEAFKNDALAEVIGHPLHVAQVNCSVSAAGVLRGVHFADVPPGQAKYVTCTVGAVLDVIVDIRIGSPTYGRWTSVLLDDVDRRAVYLSEGLGHAFCSLADGSTVTYLCSTGYNPTGEHGVHPLDPAIGIAWPTHGRDGQPLTYELSAKDEAAPTLAEAAKDGLLPTWDAARSYAEGAGA</sequence>
<accession>A0A316AEI5</accession>
<comment type="similarity">
    <text evidence="1">Belongs to the dTDP-4-dehydrorhamnose 3,5-epimerase family.</text>
</comment>
<feature type="active site" description="Proton donor" evidence="2">
    <location>
        <position position="132"/>
    </location>
</feature>
<feature type="site" description="Participates in a stacking interaction with the thymidine ring of dTDP-4-oxo-6-deoxyglucose" evidence="3">
    <location>
        <position position="138"/>
    </location>
</feature>
<feature type="active site" description="Proton acceptor" evidence="2">
    <location>
        <position position="62"/>
    </location>
</feature>
<dbReference type="Gene3D" id="2.60.120.10">
    <property type="entry name" value="Jelly Rolls"/>
    <property type="match status" value="1"/>
</dbReference>
<dbReference type="PANTHER" id="PTHR21047:SF2">
    <property type="entry name" value="THYMIDINE DIPHOSPHO-4-KETO-RHAMNOSE 3,5-EPIMERASE"/>
    <property type="match status" value="1"/>
</dbReference>
<organism evidence="4 5">
    <name type="scientific">Quadrisphaera granulorum</name>
    <dbReference type="NCBI Taxonomy" id="317664"/>
    <lineage>
        <taxon>Bacteria</taxon>
        <taxon>Bacillati</taxon>
        <taxon>Actinomycetota</taxon>
        <taxon>Actinomycetes</taxon>
        <taxon>Kineosporiales</taxon>
        <taxon>Kineosporiaceae</taxon>
        <taxon>Quadrisphaera</taxon>
    </lineage>
</organism>
<evidence type="ECO:0000256" key="1">
    <source>
        <dbReference type="ARBA" id="ARBA00010154"/>
    </source>
</evidence>
<dbReference type="GO" id="GO:0005829">
    <property type="term" value="C:cytosol"/>
    <property type="evidence" value="ECO:0007669"/>
    <property type="project" value="TreeGrafter"/>
</dbReference>
<evidence type="ECO:0000256" key="2">
    <source>
        <dbReference type="PIRSR" id="PIRSR600888-1"/>
    </source>
</evidence>